<evidence type="ECO:0000256" key="2">
    <source>
        <dbReference type="ARBA" id="ARBA00022598"/>
    </source>
</evidence>
<dbReference type="OrthoDB" id="10250105at2759"/>
<evidence type="ECO:0000313" key="5">
    <source>
        <dbReference type="Proteomes" id="UP000504611"/>
    </source>
</evidence>
<keyword evidence="5" id="KW-1185">Reference proteome</keyword>
<dbReference type="InterPro" id="IPR004143">
    <property type="entry name" value="BPL_LPL_catalytic"/>
</dbReference>
<feature type="domain" description="BPL/LPL catalytic" evidence="4">
    <location>
        <begin position="642"/>
        <end position="840"/>
    </location>
</feature>
<dbReference type="InterPro" id="IPR045864">
    <property type="entry name" value="aa-tRNA-synth_II/BPL/LPL"/>
</dbReference>
<dbReference type="PANTHER" id="PTHR12835:SF5">
    <property type="entry name" value="BIOTIN--PROTEIN LIGASE"/>
    <property type="match status" value="1"/>
</dbReference>
<dbReference type="GO" id="GO:0005737">
    <property type="term" value="C:cytoplasm"/>
    <property type="evidence" value="ECO:0007669"/>
    <property type="project" value="TreeGrafter"/>
</dbReference>
<dbReference type="CDD" id="cd16442">
    <property type="entry name" value="BPL"/>
    <property type="match status" value="1"/>
</dbReference>
<dbReference type="InterPro" id="IPR004408">
    <property type="entry name" value="Biotin_CoA_COase_ligase"/>
</dbReference>
<dbReference type="GeneID" id="104958355"/>
<dbReference type="Gene3D" id="3.30.930.10">
    <property type="entry name" value="Bira Bifunctional Protein, Domain 2"/>
    <property type="match status" value="1"/>
</dbReference>
<name>A0A6I9PC48_9TELE</name>
<evidence type="ECO:0000259" key="4">
    <source>
        <dbReference type="PROSITE" id="PS51733"/>
    </source>
</evidence>
<keyword evidence="2 6" id="KW-0436">Ligase</keyword>
<dbReference type="PANTHER" id="PTHR12835">
    <property type="entry name" value="BIOTIN PROTEIN LIGASE"/>
    <property type="match status" value="1"/>
</dbReference>
<dbReference type="RefSeq" id="XP_010784373.1">
    <property type="nucleotide sequence ID" value="XM_010786071.1"/>
</dbReference>
<dbReference type="AlphaFoldDB" id="A0A6I9PC48"/>
<protein>
    <submittedName>
        <fullName evidence="6">Biotin--protein ligase isoform X1</fullName>
    </submittedName>
</protein>
<dbReference type="Proteomes" id="UP000504611">
    <property type="component" value="Unplaced"/>
</dbReference>
<evidence type="ECO:0000313" key="6">
    <source>
        <dbReference type="RefSeq" id="XP_010784373.1"/>
    </source>
</evidence>
<gene>
    <name evidence="6" type="primary">hlcs</name>
</gene>
<evidence type="ECO:0000256" key="1">
    <source>
        <dbReference type="ARBA" id="ARBA00009934"/>
    </source>
</evidence>
<proteinExistence type="inferred from homology"/>
<dbReference type="Pfam" id="PF03099">
    <property type="entry name" value="BPL_LplA_LipB"/>
    <property type="match status" value="1"/>
</dbReference>
<accession>A0A6I9PC48</accession>
<dbReference type="CTD" id="3141"/>
<sequence length="951" mass="104294">MLITLCYVYLWVRFNKCYSVLIRNSLCRLNSSSFSFGFRLCSSPASAASPTGAHTAAPRPPSPPPPEDNVFLQLGDRAVYVTEPQACDDLSKWTVLLGSSLVCGPRIENISFIIEATGHRVGYHSPHTSNQKVLKWSDYCRPLAYSPGQPFRAVAQASVDNFSRLGVAFIEDRLQLDNGLKPSKIIPVLLQESTLSELLEKQCPKTETFTRTGGGAAERRPPSDHQLLQCPKGSLLLTPEVKRRLEERRGSEPLRGSKDLGVVCDQEDRSLGNYLHMEGHKHHLHLSSCHECLELENSTILSVKYASAENIPDLPDDDSGELGSGDETLDDVEPDGGFSGLSDCKSKPPNLLLYTGGCQKRYEAVRQLISECIDMENNIIYPLQPQQALSDPWLENTRLLVLAEEETLTPQLQTRFLTYLSQGGRVLGLASTLCPAGLSLEARERRQGQVSRLIFTREDSTELQLSVLASEKVYIRDTQGGGEVELWGELKGDSPHQRDMVVVRVTHGGDGGEAVLCQAHLEIAPDSQNLPPEGFDELKVSNALRYEVLTEILNSLGLSCELSQTPPPSPVHLLATSQEAKASFVNWLQTRADQKGLLKSSNTSLKMVSCSELQDGPSLPDGSLALVTNSSEAQSWPQFSMETYSKNLKSSVLGHTLLYAEVATSTMDLLQGLTLHLPKDVGLIAIAGRQIQGRGRGGNAWLSPPGCAMFTLSLQVELSSRLGQRIPFLQHLVALAVVEAVRSLPGYQDLDLRVKWPNDIYYGNLMKLGGVLVTSTVIGSTFHLLIGCGFNVTNSNPTVCINDLIQQHNTQQGCSLPPLCCAQIIARSVSFLEALICSFQQGGPDAVLPTYYKRWLHSPFHSHLRTHHLSSAPSSPDEVKTSKEASKLLELDAAVLHRDIRPPPLLPPLRNSTPMWKSSRPQDVLKSATWLLKGDGPWLQSVNSQSYGSPS</sequence>
<comment type="similarity">
    <text evidence="1">Belongs to the biotin--protein ligase family.</text>
</comment>
<reference evidence="6" key="1">
    <citation type="submission" date="2025-08" db="UniProtKB">
        <authorList>
            <consortium name="RefSeq"/>
        </authorList>
    </citation>
    <scope>IDENTIFICATION</scope>
    <source>
        <tissue evidence="6">Muscle</tissue>
    </source>
</reference>
<feature type="region of interest" description="Disordered" evidence="3">
    <location>
        <begin position="206"/>
        <end position="226"/>
    </location>
</feature>
<dbReference type="KEGG" id="ncc:104958355"/>
<organism evidence="5 6">
    <name type="scientific">Notothenia coriiceps</name>
    <name type="common">black rockcod</name>
    <dbReference type="NCBI Taxonomy" id="8208"/>
    <lineage>
        <taxon>Eukaryota</taxon>
        <taxon>Metazoa</taxon>
        <taxon>Chordata</taxon>
        <taxon>Craniata</taxon>
        <taxon>Vertebrata</taxon>
        <taxon>Euteleostomi</taxon>
        <taxon>Actinopterygii</taxon>
        <taxon>Neopterygii</taxon>
        <taxon>Teleostei</taxon>
        <taxon>Neoteleostei</taxon>
        <taxon>Acanthomorphata</taxon>
        <taxon>Eupercaria</taxon>
        <taxon>Perciformes</taxon>
        <taxon>Notothenioidei</taxon>
        <taxon>Nototheniidae</taxon>
        <taxon>Notothenia</taxon>
    </lineage>
</organism>
<evidence type="ECO:0000256" key="3">
    <source>
        <dbReference type="SAM" id="MobiDB-lite"/>
    </source>
</evidence>
<dbReference type="GO" id="GO:0004077">
    <property type="term" value="F:biotin--[biotin carboxyl-carrier protein] ligase activity"/>
    <property type="evidence" value="ECO:0007669"/>
    <property type="project" value="InterPro"/>
</dbReference>
<dbReference type="SUPFAM" id="SSF55681">
    <property type="entry name" value="Class II aaRS and biotin synthetases"/>
    <property type="match status" value="1"/>
</dbReference>
<dbReference type="PROSITE" id="PS51733">
    <property type="entry name" value="BPL_LPL_CATALYTIC"/>
    <property type="match status" value="1"/>
</dbReference>